<feature type="compositionally biased region" description="Basic and acidic residues" evidence="1">
    <location>
        <begin position="8"/>
        <end position="20"/>
    </location>
</feature>
<name>H0EJC1_GLAL7</name>
<dbReference type="InParanoid" id="H0EJC1"/>
<organism evidence="2 3">
    <name type="scientific">Glarea lozoyensis (strain ATCC 74030 / MF5533)</name>
    <dbReference type="NCBI Taxonomy" id="1104152"/>
    <lineage>
        <taxon>Eukaryota</taxon>
        <taxon>Fungi</taxon>
        <taxon>Dikarya</taxon>
        <taxon>Ascomycota</taxon>
        <taxon>Pezizomycotina</taxon>
        <taxon>Leotiomycetes</taxon>
        <taxon>Helotiales</taxon>
        <taxon>Helotiaceae</taxon>
        <taxon>Glarea</taxon>
    </lineage>
</organism>
<comment type="caution">
    <text evidence="2">The sequence shown here is derived from an EMBL/GenBank/DDBJ whole genome shotgun (WGS) entry which is preliminary data.</text>
</comment>
<dbReference type="OrthoDB" id="4062651at2759"/>
<dbReference type="HOGENOM" id="CLU_2454923_0_0_1"/>
<protein>
    <submittedName>
        <fullName evidence="2">Uncharacterized protein</fullName>
    </submittedName>
</protein>
<reference evidence="2 3" key="1">
    <citation type="journal article" date="2012" name="Eukaryot. Cell">
        <title>Genome sequence of the fungus Glarea lozoyensis: the first genome sequence of a species from the Helotiaceae family.</title>
        <authorList>
            <person name="Youssar L."/>
            <person name="Gruening B.A."/>
            <person name="Erxleben A."/>
            <person name="Guenther S."/>
            <person name="Huettel W."/>
        </authorList>
    </citation>
    <scope>NUCLEOTIDE SEQUENCE [LARGE SCALE GENOMIC DNA]</scope>
    <source>
        <strain evidence="3">ATCC 74030 / MF5533</strain>
    </source>
</reference>
<dbReference type="Proteomes" id="UP000005446">
    <property type="component" value="Unassembled WGS sequence"/>
</dbReference>
<proteinExistence type="predicted"/>
<evidence type="ECO:0000313" key="3">
    <source>
        <dbReference type="Proteomes" id="UP000005446"/>
    </source>
</evidence>
<gene>
    <name evidence="2" type="ORF">M7I_2645</name>
</gene>
<accession>H0EJC1</accession>
<sequence>MGQPKAGPPDENRGRIHCETRENKATEWNFGFDELRLASQRAAAAACASVAPVSTLIGRMLQSVGNLASRSSHYFSKAEQQNGRVGYME</sequence>
<keyword evidence="3" id="KW-1185">Reference proteome</keyword>
<evidence type="ECO:0000256" key="1">
    <source>
        <dbReference type="SAM" id="MobiDB-lite"/>
    </source>
</evidence>
<feature type="region of interest" description="Disordered" evidence="1">
    <location>
        <begin position="1"/>
        <end position="20"/>
    </location>
</feature>
<evidence type="ECO:0000313" key="2">
    <source>
        <dbReference type="EMBL" id="EHL01314.1"/>
    </source>
</evidence>
<dbReference type="AlphaFoldDB" id="H0EJC1"/>
<dbReference type="EMBL" id="AGUE01000055">
    <property type="protein sequence ID" value="EHL01314.1"/>
    <property type="molecule type" value="Genomic_DNA"/>
</dbReference>